<dbReference type="Proteomes" id="UP001152622">
    <property type="component" value="Chromosome 3"/>
</dbReference>
<gene>
    <name evidence="1" type="ORF">SKAU_G00090180</name>
</gene>
<accession>A0A9Q1FWJ3</accession>
<evidence type="ECO:0000313" key="1">
    <source>
        <dbReference type="EMBL" id="KAJ8368990.1"/>
    </source>
</evidence>
<proteinExistence type="predicted"/>
<sequence length="93" mass="10353">MVFRFPSIACQASFKRTTDLIGDPGGHRPRQAVFKGSRVTCELRRVWACLAADLQPWRLRVLMHMLSVTHTTGAVELTSAASEEGTLNNQQLL</sequence>
<dbReference type="EMBL" id="JAINUF010000003">
    <property type="protein sequence ID" value="KAJ8368990.1"/>
    <property type="molecule type" value="Genomic_DNA"/>
</dbReference>
<comment type="caution">
    <text evidence="1">The sequence shown here is derived from an EMBL/GenBank/DDBJ whole genome shotgun (WGS) entry which is preliminary data.</text>
</comment>
<evidence type="ECO:0000313" key="2">
    <source>
        <dbReference type="Proteomes" id="UP001152622"/>
    </source>
</evidence>
<protein>
    <submittedName>
        <fullName evidence="1">Uncharacterized protein</fullName>
    </submittedName>
</protein>
<dbReference type="AlphaFoldDB" id="A0A9Q1FWJ3"/>
<reference evidence="1" key="1">
    <citation type="journal article" date="2023" name="Science">
        <title>Genome structures resolve the early diversification of teleost fishes.</title>
        <authorList>
            <person name="Parey E."/>
            <person name="Louis A."/>
            <person name="Montfort J."/>
            <person name="Bouchez O."/>
            <person name="Roques C."/>
            <person name="Iampietro C."/>
            <person name="Lluch J."/>
            <person name="Castinel A."/>
            <person name="Donnadieu C."/>
            <person name="Desvignes T."/>
            <person name="Floi Bucao C."/>
            <person name="Jouanno E."/>
            <person name="Wen M."/>
            <person name="Mejri S."/>
            <person name="Dirks R."/>
            <person name="Jansen H."/>
            <person name="Henkel C."/>
            <person name="Chen W.J."/>
            <person name="Zahm M."/>
            <person name="Cabau C."/>
            <person name="Klopp C."/>
            <person name="Thompson A.W."/>
            <person name="Robinson-Rechavi M."/>
            <person name="Braasch I."/>
            <person name="Lecointre G."/>
            <person name="Bobe J."/>
            <person name="Postlethwait J.H."/>
            <person name="Berthelot C."/>
            <person name="Roest Crollius H."/>
            <person name="Guiguen Y."/>
        </authorList>
    </citation>
    <scope>NUCLEOTIDE SEQUENCE</scope>
    <source>
        <strain evidence="1">WJC10195</strain>
    </source>
</reference>
<name>A0A9Q1FWJ3_SYNKA</name>
<keyword evidence="2" id="KW-1185">Reference proteome</keyword>
<organism evidence="1 2">
    <name type="scientific">Synaphobranchus kaupii</name>
    <name type="common">Kaup's arrowtooth eel</name>
    <dbReference type="NCBI Taxonomy" id="118154"/>
    <lineage>
        <taxon>Eukaryota</taxon>
        <taxon>Metazoa</taxon>
        <taxon>Chordata</taxon>
        <taxon>Craniata</taxon>
        <taxon>Vertebrata</taxon>
        <taxon>Euteleostomi</taxon>
        <taxon>Actinopterygii</taxon>
        <taxon>Neopterygii</taxon>
        <taxon>Teleostei</taxon>
        <taxon>Anguilliformes</taxon>
        <taxon>Synaphobranchidae</taxon>
        <taxon>Synaphobranchus</taxon>
    </lineage>
</organism>